<comment type="similarity">
    <text evidence="2">Belongs to the major facilitator superfamily. Monocarboxylate porter (TC 2.A.1.13) family.</text>
</comment>
<feature type="transmembrane region" description="Helical" evidence="4">
    <location>
        <begin position="202"/>
        <end position="225"/>
    </location>
</feature>
<accession>A0A084QUC0</accession>
<dbReference type="GO" id="GO:0022857">
    <property type="term" value="F:transmembrane transporter activity"/>
    <property type="evidence" value="ECO:0007669"/>
    <property type="project" value="InterPro"/>
</dbReference>
<dbReference type="GO" id="GO:0016020">
    <property type="term" value="C:membrane"/>
    <property type="evidence" value="ECO:0007669"/>
    <property type="project" value="UniProtKB-SubCell"/>
</dbReference>
<feature type="transmembrane region" description="Helical" evidence="4">
    <location>
        <begin position="87"/>
        <end position="106"/>
    </location>
</feature>
<proteinExistence type="inferred from homology"/>
<feature type="compositionally biased region" description="Polar residues" evidence="3">
    <location>
        <begin position="23"/>
        <end position="32"/>
    </location>
</feature>
<feature type="transmembrane region" description="Helical" evidence="4">
    <location>
        <begin position="173"/>
        <end position="190"/>
    </location>
</feature>
<feature type="transmembrane region" description="Helical" evidence="4">
    <location>
        <begin position="118"/>
        <end position="135"/>
    </location>
</feature>
<feature type="transmembrane region" description="Helical" evidence="4">
    <location>
        <begin position="338"/>
        <end position="363"/>
    </location>
</feature>
<dbReference type="InterPro" id="IPR050327">
    <property type="entry name" value="Proton-linked_MCT"/>
</dbReference>
<feature type="transmembrane region" description="Helical" evidence="4">
    <location>
        <begin position="274"/>
        <end position="295"/>
    </location>
</feature>
<evidence type="ECO:0000256" key="2">
    <source>
        <dbReference type="ARBA" id="ARBA00006727"/>
    </source>
</evidence>
<dbReference type="InParanoid" id="A0A084QUC0"/>
<sequence>MNFSDQPRPKAEPDAEHAGANTPAATSAQATEAPSDEAGVLQDGGTRAWLQVLAGHLVNALSWGYAATFGVYQLHYARTTGLPSSQISWIGSIQIFLTFMSCVMSGRLSDAGYTRQTMVLGGFLIVFGTLMTSFATEYWQIVLAQGVCTGLGMGTIYMPALSVISSYFKRKRTLALTIAASGTSTGSLIFPSTVQYLTPRIGFAWAVRCTAFEALVLAAVAILLLKPHLSPRKGPFMEWSAFTEGSYLLFALGVFLQFYGLYFGFFYINAYARNIIGFSTIESVSLLLITNALGMPARPIAGYIADYYTGSINMFIITVVCVSVVLFGWTGVEDRTGMYVFSAFLGFVNGSCQGMFAGALASLTDDPRKMGTRFGMVLAISGFATLAGPPTAGAIIDRFDGDFFWAQIWGGTVFAVAALALSASRIAVSGWKLCVKA</sequence>
<keyword evidence="4" id="KW-0472">Membrane</keyword>
<gene>
    <name evidence="6" type="ORF">S40285_04267</name>
</gene>
<feature type="transmembrane region" description="Helical" evidence="4">
    <location>
        <begin position="57"/>
        <end position="75"/>
    </location>
</feature>
<feature type="compositionally biased region" description="Basic and acidic residues" evidence="3">
    <location>
        <begin position="7"/>
        <end position="17"/>
    </location>
</feature>
<dbReference type="PANTHER" id="PTHR11360:SF130">
    <property type="entry name" value="MAJOR FACILITATOR SUPERFAMILY (MFS) PROFILE DOMAIN-CONTAINING PROTEIN-RELATED"/>
    <property type="match status" value="1"/>
</dbReference>
<evidence type="ECO:0000256" key="3">
    <source>
        <dbReference type="SAM" id="MobiDB-lite"/>
    </source>
</evidence>
<dbReference type="InterPro" id="IPR011701">
    <property type="entry name" value="MFS"/>
</dbReference>
<dbReference type="PANTHER" id="PTHR11360">
    <property type="entry name" value="MONOCARBOXYLATE TRANSPORTER"/>
    <property type="match status" value="1"/>
</dbReference>
<organism evidence="6 7">
    <name type="scientific">Stachybotrys chlorohalonatus (strain IBT 40285)</name>
    <dbReference type="NCBI Taxonomy" id="1283841"/>
    <lineage>
        <taxon>Eukaryota</taxon>
        <taxon>Fungi</taxon>
        <taxon>Dikarya</taxon>
        <taxon>Ascomycota</taxon>
        <taxon>Pezizomycotina</taxon>
        <taxon>Sordariomycetes</taxon>
        <taxon>Hypocreomycetidae</taxon>
        <taxon>Hypocreales</taxon>
        <taxon>Stachybotryaceae</taxon>
        <taxon>Stachybotrys</taxon>
    </lineage>
</organism>
<keyword evidence="4" id="KW-0812">Transmembrane</keyword>
<keyword evidence="7" id="KW-1185">Reference proteome</keyword>
<dbReference type="PROSITE" id="PS50850">
    <property type="entry name" value="MFS"/>
    <property type="match status" value="1"/>
</dbReference>
<keyword evidence="4" id="KW-1133">Transmembrane helix</keyword>
<dbReference type="OMA" id="IPARPIM"/>
<feature type="region of interest" description="Disordered" evidence="3">
    <location>
        <begin position="1"/>
        <end position="38"/>
    </location>
</feature>
<evidence type="ECO:0000259" key="5">
    <source>
        <dbReference type="PROSITE" id="PS50850"/>
    </source>
</evidence>
<feature type="transmembrane region" description="Helical" evidence="4">
    <location>
        <begin position="408"/>
        <end position="428"/>
    </location>
</feature>
<dbReference type="EMBL" id="KL660186">
    <property type="protein sequence ID" value="KFA67555.1"/>
    <property type="molecule type" value="Genomic_DNA"/>
</dbReference>
<evidence type="ECO:0000256" key="4">
    <source>
        <dbReference type="SAM" id="Phobius"/>
    </source>
</evidence>
<feature type="transmembrane region" description="Helical" evidence="4">
    <location>
        <begin position="141"/>
        <end position="161"/>
    </location>
</feature>
<dbReference type="InterPro" id="IPR020846">
    <property type="entry name" value="MFS_dom"/>
</dbReference>
<evidence type="ECO:0000313" key="7">
    <source>
        <dbReference type="Proteomes" id="UP000028524"/>
    </source>
</evidence>
<dbReference type="SUPFAM" id="SSF103473">
    <property type="entry name" value="MFS general substrate transporter"/>
    <property type="match status" value="1"/>
</dbReference>
<dbReference type="Gene3D" id="1.20.1250.20">
    <property type="entry name" value="MFS general substrate transporter like domains"/>
    <property type="match status" value="1"/>
</dbReference>
<evidence type="ECO:0000256" key="1">
    <source>
        <dbReference type="ARBA" id="ARBA00004141"/>
    </source>
</evidence>
<dbReference type="Pfam" id="PF07690">
    <property type="entry name" value="MFS_1"/>
    <property type="match status" value="1"/>
</dbReference>
<name>A0A084QUC0_STAC4</name>
<reference evidence="6 7" key="1">
    <citation type="journal article" date="2014" name="BMC Genomics">
        <title>Comparative genome sequencing reveals chemotype-specific gene clusters in the toxigenic black mold Stachybotrys.</title>
        <authorList>
            <person name="Semeiks J."/>
            <person name="Borek D."/>
            <person name="Otwinowski Z."/>
            <person name="Grishin N.V."/>
        </authorList>
    </citation>
    <scope>NUCLEOTIDE SEQUENCE [LARGE SCALE GENOMIC DNA]</scope>
    <source>
        <strain evidence="6 7">IBT 40285</strain>
    </source>
</reference>
<dbReference type="InterPro" id="IPR036259">
    <property type="entry name" value="MFS_trans_sf"/>
</dbReference>
<dbReference type="AlphaFoldDB" id="A0A084QUC0"/>
<feature type="transmembrane region" description="Helical" evidence="4">
    <location>
        <begin position="246"/>
        <end position="268"/>
    </location>
</feature>
<dbReference type="HOGENOM" id="CLU_001265_1_1_1"/>
<feature type="domain" description="Major facilitator superfamily (MFS) profile" evidence="5">
    <location>
        <begin position="48"/>
        <end position="436"/>
    </location>
</feature>
<comment type="subcellular location">
    <subcellularLocation>
        <location evidence="1">Membrane</location>
        <topology evidence="1">Multi-pass membrane protein</topology>
    </subcellularLocation>
</comment>
<feature type="transmembrane region" description="Helical" evidence="4">
    <location>
        <begin position="307"/>
        <end position="332"/>
    </location>
</feature>
<protein>
    <recommendedName>
        <fullName evidence="5">Major facilitator superfamily (MFS) profile domain-containing protein</fullName>
    </recommendedName>
</protein>
<dbReference type="OrthoDB" id="2213137at2759"/>
<dbReference type="Proteomes" id="UP000028524">
    <property type="component" value="Unassembled WGS sequence"/>
</dbReference>
<feature type="transmembrane region" description="Helical" evidence="4">
    <location>
        <begin position="375"/>
        <end position="396"/>
    </location>
</feature>
<evidence type="ECO:0000313" key="6">
    <source>
        <dbReference type="EMBL" id="KFA67555.1"/>
    </source>
</evidence>